<proteinExistence type="predicted"/>
<sequence>MLGKVWRIAEVTLPNHQVMLLKLGDKSSLEGSSNSDHAQPRTIMVENGHMNLRTPDVELTSRWPCSEEGATVTGRGPTNRYIRVYAWLVS</sequence>
<gene>
    <name evidence="2" type="ORF">VNO77_34381</name>
</gene>
<organism evidence="2 3">
    <name type="scientific">Canavalia gladiata</name>
    <name type="common">Sword bean</name>
    <name type="synonym">Dolichos gladiatus</name>
    <dbReference type="NCBI Taxonomy" id="3824"/>
    <lineage>
        <taxon>Eukaryota</taxon>
        <taxon>Viridiplantae</taxon>
        <taxon>Streptophyta</taxon>
        <taxon>Embryophyta</taxon>
        <taxon>Tracheophyta</taxon>
        <taxon>Spermatophyta</taxon>
        <taxon>Magnoliopsida</taxon>
        <taxon>eudicotyledons</taxon>
        <taxon>Gunneridae</taxon>
        <taxon>Pentapetalae</taxon>
        <taxon>rosids</taxon>
        <taxon>fabids</taxon>
        <taxon>Fabales</taxon>
        <taxon>Fabaceae</taxon>
        <taxon>Papilionoideae</taxon>
        <taxon>50 kb inversion clade</taxon>
        <taxon>NPAAA clade</taxon>
        <taxon>indigoferoid/millettioid clade</taxon>
        <taxon>Phaseoleae</taxon>
        <taxon>Canavalia</taxon>
    </lineage>
</organism>
<protein>
    <submittedName>
        <fullName evidence="2">Uncharacterized protein</fullName>
    </submittedName>
</protein>
<dbReference type="AlphaFoldDB" id="A0AAN9KG62"/>
<dbReference type="EMBL" id="JAYMYQ010000008">
    <property type="protein sequence ID" value="KAK7315803.1"/>
    <property type="molecule type" value="Genomic_DNA"/>
</dbReference>
<reference evidence="2 3" key="1">
    <citation type="submission" date="2024-01" db="EMBL/GenBank/DDBJ databases">
        <title>The genomes of 5 underutilized Papilionoideae crops provide insights into root nodulation and disease resistanc.</title>
        <authorList>
            <person name="Jiang F."/>
        </authorList>
    </citation>
    <scope>NUCLEOTIDE SEQUENCE [LARGE SCALE GENOMIC DNA]</scope>
    <source>
        <strain evidence="2">LVBAO_FW01</strain>
        <tissue evidence="2">Leaves</tissue>
    </source>
</reference>
<dbReference type="Proteomes" id="UP001367508">
    <property type="component" value="Unassembled WGS sequence"/>
</dbReference>
<accession>A0AAN9KG62</accession>
<name>A0AAN9KG62_CANGL</name>
<evidence type="ECO:0000313" key="2">
    <source>
        <dbReference type="EMBL" id="KAK7315803.1"/>
    </source>
</evidence>
<keyword evidence="3" id="KW-1185">Reference proteome</keyword>
<feature type="region of interest" description="Disordered" evidence="1">
    <location>
        <begin position="27"/>
        <end position="51"/>
    </location>
</feature>
<evidence type="ECO:0000313" key="3">
    <source>
        <dbReference type="Proteomes" id="UP001367508"/>
    </source>
</evidence>
<evidence type="ECO:0000256" key="1">
    <source>
        <dbReference type="SAM" id="MobiDB-lite"/>
    </source>
</evidence>
<comment type="caution">
    <text evidence="2">The sequence shown here is derived from an EMBL/GenBank/DDBJ whole genome shotgun (WGS) entry which is preliminary data.</text>
</comment>